<dbReference type="AlphaFoldDB" id="A0A7W8J5F6"/>
<feature type="signal peptide" evidence="1">
    <location>
        <begin position="1"/>
        <end position="20"/>
    </location>
</feature>
<evidence type="ECO:0000313" key="2">
    <source>
        <dbReference type="EMBL" id="MBB5342998.1"/>
    </source>
</evidence>
<dbReference type="Pfam" id="PF07366">
    <property type="entry name" value="SnoaL"/>
    <property type="match status" value="1"/>
</dbReference>
<evidence type="ECO:0000313" key="3">
    <source>
        <dbReference type="Proteomes" id="UP000569092"/>
    </source>
</evidence>
<accession>A0A7W8J5F6</accession>
<dbReference type="Proteomes" id="UP000569092">
    <property type="component" value="Unassembled WGS sequence"/>
</dbReference>
<dbReference type="EMBL" id="JACHDZ010000001">
    <property type="protein sequence ID" value="MBB5342998.1"/>
    <property type="molecule type" value="Genomic_DNA"/>
</dbReference>
<proteinExistence type="predicted"/>
<gene>
    <name evidence="2" type="ORF">HDF10_000948</name>
</gene>
<dbReference type="InterPro" id="IPR032710">
    <property type="entry name" value="NTF2-like_dom_sf"/>
</dbReference>
<sequence>MKRILILLVALLGANNTACRASDQTPTESSARKSSRSNESALISLFDRWERVWHEGQYDLVPSCVAEAYLRHDQKGDRTVTRDAYAAEIASIREDRPDIRVVVYDHTFAGDRAWFRFAFKWTDTKTGEAHSQAGMQLYRIEAGKLAETWLTMSPPGSAWRDAVAQEHWTSPPPGK</sequence>
<evidence type="ECO:0008006" key="4">
    <source>
        <dbReference type="Google" id="ProtNLM"/>
    </source>
</evidence>
<dbReference type="InterPro" id="IPR009959">
    <property type="entry name" value="Cyclase_SnoaL-like"/>
</dbReference>
<organism evidence="2 3">
    <name type="scientific">Tunturiibacter lichenicola</name>
    <dbReference type="NCBI Taxonomy" id="2051959"/>
    <lineage>
        <taxon>Bacteria</taxon>
        <taxon>Pseudomonadati</taxon>
        <taxon>Acidobacteriota</taxon>
        <taxon>Terriglobia</taxon>
        <taxon>Terriglobales</taxon>
        <taxon>Acidobacteriaceae</taxon>
        <taxon>Tunturiibacter</taxon>
    </lineage>
</organism>
<keyword evidence="1" id="KW-0732">Signal</keyword>
<evidence type="ECO:0000256" key="1">
    <source>
        <dbReference type="SAM" id="SignalP"/>
    </source>
</evidence>
<dbReference type="Gene3D" id="3.10.450.50">
    <property type="match status" value="1"/>
</dbReference>
<dbReference type="SUPFAM" id="SSF54427">
    <property type="entry name" value="NTF2-like"/>
    <property type="match status" value="1"/>
</dbReference>
<reference evidence="2 3" key="1">
    <citation type="submission" date="2020-08" db="EMBL/GenBank/DDBJ databases">
        <title>Genomic Encyclopedia of Type Strains, Phase IV (KMG-V): Genome sequencing to study the core and pangenomes of soil and plant-associated prokaryotes.</title>
        <authorList>
            <person name="Whitman W."/>
        </authorList>
    </citation>
    <scope>NUCLEOTIDE SEQUENCE [LARGE SCALE GENOMIC DNA]</scope>
    <source>
        <strain evidence="2 3">M8US30</strain>
    </source>
</reference>
<feature type="chain" id="PRO_5031181044" description="SnoaL-like domain-containing protein" evidence="1">
    <location>
        <begin position="21"/>
        <end position="175"/>
    </location>
</feature>
<protein>
    <recommendedName>
        <fullName evidence="4">SnoaL-like domain-containing protein</fullName>
    </recommendedName>
</protein>
<dbReference type="GO" id="GO:0030638">
    <property type="term" value="P:polyketide metabolic process"/>
    <property type="evidence" value="ECO:0007669"/>
    <property type="project" value="InterPro"/>
</dbReference>
<name>A0A7W8J5F6_9BACT</name>
<comment type="caution">
    <text evidence="2">The sequence shown here is derived from an EMBL/GenBank/DDBJ whole genome shotgun (WGS) entry which is preliminary data.</text>
</comment>